<dbReference type="Proteomes" id="UP000799439">
    <property type="component" value="Unassembled WGS sequence"/>
</dbReference>
<evidence type="ECO:0000256" key="6">
    <source>
        <dbReference type="SAM" id="SignalP"/>
    </source>
</evidence>
<keyword evidence="2" id="KW-0547">Nucleotide-binding</keyword>
<proteinExistence type="predicted"/>
<dbReference type="InterPro" id="IPR002889">
    <property type="entry name" value="WSC_carb-bd"/>
</dbReference>
<evidence type="ECO:0000256" key="4">
    <source>
        <dbReference type="SAM" id="MobiDB-lite"/>
    </source>
</evidence>
<keyword evidence="3" id="KW-0067">ATP-binding</keyword>
<name>A0A9P4J1H8_9PEZI</name>
<feature type="signal peptide" evidence="6">
    <location>
        <begin position="1"/>
        <end position="26"/>
    </location>
</feature>
<feature type="chain" id="PRO_5040471877" evidence="6">
    <location>
        <begin position="27"/>
        <end position="401"/>
    </location>
</feature>
<keyword evidence="5" id="KW-0472">Membrane</keyword>
<gene>
    <name evidence="8" type="ORF">K461DRAFT_270105</name>
</gene>
<dbReference type="PANTHER" id="PTHR16861">
    <property type="entry name" value="GLYCOPROTEIN 38"/>
    <property type="match status" value="1"/>
</dbReference>
<feature type="transmembrane region" description="Helical" evidence="5">
    <location>
        <begin position="251"/>
        <end position="274"/>
    </location>
</feature>
<evidence type="ECO:0000256" key="3">
    <source>
        <dbReference type="ARBA" id="ARBA00022840"/>
    </source>
</evidence>
<evidence type="ECO:0000313" key="9">
    <source>
        <dbReference type="Proteomes" id="UP000799439"/>
    </source>
</evidence>
<evidence type="ECO:0000256" key="2">
    <source>
        <dbReference type="ARBA" id="ARBA00022741"/>
    </source>
</evidence>
<feature type="region of interest" description="Disordered" evidence="4">
    <location>
        <begin position="225"/>
        <end position="249"/>
    </location>
</feature>
<keyword evidence="1" id="KW-0597">Phosphoprotein</keyword>
<evidence type="ECO:0000259" key="7">
    <source>
        <dbReference type="PROSITE" id="PS51212"/>
    </source>
</evidence>
<dbReference type="Pfam" id="PF21314">
    <property type="entry name" value="TM_ErbB1"/>
    <property type="match status" value="1"/>
</dbReference>
<keyword evidence="5" id="KW-0812">Transmembrane</keyword>
<dbReference type="InterPro" id="IPR049328">
    <property type="entry name" value="TM_ErbB1"/>
</dbReference>
<keyword evidence="9" id="KW-1185">Reference proteome</keyword>
<keyword evidence="5" id="KW-1133">Transmembrane helix</keyword>
<keyword evidence="6" id="KW-0732">Signal</keyword>
<reference evidence="8" key="1">
    <citation type="journal article" date="2020" name="Stud. Mycol.">
        <title>101 Dothideomycetes genomes: a test case for predicting lifestyles and emergence of pathogens.</title>
        <authorList>
            <person name="Haridas S."/>
            <person name="Albert R."/>
            <person name="Binder M."/>
            <person name="Bloem J."/>
            <person name="Labutti K."/>
            <person name="Salamov A."/>
            <person name="Andreopoulos B."/>
            <person name="Baker S."/>
            <person name="Barry K."/>
            <person name="Bills G."/>
            <person name="Bluhm B."/>
            <person name="Cannon C."/>
            <person name="Castanera R."/>
            <person name="Culley D."/>
            <person name="Daum C."/>
            <person name="Ezra D."/>
            <person name="Gonzalez J."/>
            <person name="Henrissat B."/>
            <person name="Kuo A."/>
            <person name="Liang C."/>
            <person name="Lipzen A."/>
            <person name="Lutzoni F."/>
            <person name="Magnuson J."/>
            <person name="Mondo S."/>
            <person name="Nolan M."/>
            <person name="Ohm R."/>
            <person name="Pangilinan J."/>
            <person name="Park H.-J."/>
            <person name="Ramirez L."/>
            <person name="Alfaro M."/>
            <person name="Sun H."/>
            <person name="Tritt A."/>
            <person name="Yoshinaga Y."/>
            <person name="Zwiers L.-H."/>
            <person name="Turgeon B."/>
            <person name="Goodwin S."/>
            <person name="Spatafora J."/>
            <person name="Crous P."/>
            <person name="Grigoriev I."/>
        </authorList>
    </citation>
    <scope>NUCLEOTIDE SEQUENCE</scope>
    <source>
        <strain evidence="8">CBS 260.36</strain>
    </source>
</reference>
<dbReference type="PANTHER" id="PTHR16861:SF4">
    <property type="entry name" value="SH3 DOMAIN PROTEIN (AFU_ORTHOLOGUE AFUA_1G13610)"/>
    <property type="match status" value="1"/>
</dbReference>
<dbReference type="AlphaFoldDB" id="A0A9P4J1H8"/>
<feature type="region of interest" description="Disordered" evidence="4">
    <location>
        <begin position="329"/>
        <end position="353"/>
    </location>
</feature>
<dbReference type="Gene3D" id="1.20.5.510">
    <property type="entry name" value="Single helix bin"/>
    <property type="match status" value="1"/>
</dbReference>
<protein>
    <submittedName>
        <fullName evidence="8">WSC-domain-containing protein</fullName>
    </submittedName>
</protein>
<dbReference type="GO" id="GO:0005524">
    <property type="term" value="F:ATP binding"/>
    <property type="evidence" value="ECO:0007669"/>
    <property type="project" value="UniProtKB-KW"/>
</dbReference>
<evidence type="ECO:0000256" key="5">
    <source>
        <dbReference type="SAM" id="Phobius"/>
    </source>
</evidence>
<comment type="caution">
    <text evidence="8">The sequence shown here is derived from an EMBL/GenBank/DDBJ whole genome shotgun (WGS) entry which is preliminary data.</text>
</comment>
<feature type="region of interest" description="Disordered" evidence="4">
    <location>
        <begin position="118"/>
        <end position="204"/>
    </location>
</feature>
<dbReference type="PROSITE" id="PS51212">
    <property type="entry name" value="WSC"/>
    <property type="match status" value="1"/>
</dbReference>
<dbReference type="Pfam" id="PF01822">
    <property type="entry name" value="WSC"/>
    <property type="match status" value="1"/>
</dbReference>
<feature type="compositionally biased region" description="Polar residues" evidence="4">
    <location>
        <begin position="373"/>
        <end position="384"/>
    </location>
</feature>
<evidence type="ECO:0000313" key="8">
    <source>
        <dbReference type="EMBL" id="KAF2150694.1"/>
    </source>
</evidence>
<dbReference type="SMART" id="SM00321">
    <property type="entry name" value="WSC"/>
    <property type="match status" value="1"/>
</dbReference>
<sequence length="401" mass="42017">MAFTTRSLSPWATLLLSLLAATRSAALSQEYCATDNTGSSSSSHSSIYMSNGLCSTTCSGYAFAIVQYKNCWCSNYAPGDQVDVSSCNQNCPGYPQEQCGNQNAGYFGYVALNNAPSGTAAGSAATTSSSSITTTQSSTTSASPKTSSTTTTPSPVTETATATEVVTPSSTTSNPPVTVTSTVTKAPTTSEAPTTTPSTTATPTMVTNTQVVTISGAVVTQTVTSLPQPQSTAGSVQESPTTQKSKSNTGAIVGGVVGGLAALLLLFALLFFFLRRRKNQTPTTARKLDRNASILSKAGLLGAGHARDPEKSMDEPNYGAQRHSVLYNDPEGSPISSPEGVYDRSSSFGRRNSKPLVYDQRLNPAALMENWQHNGSRSSINTMQDQRDYSRPLGITNPDPE</sequence>
<feature type="domain" description="WSC" evidence="7">
    <location>
        <begin position="26"/>
        <end position="113"/>
    </location>
</feature>
<organism evidence="8 9">
    <name type="scientific">Myriangium duriaei CBS 260.36</name>
    <dbReference type="NCBI Taxonomy" id="1168546"/>
    <lineage>
        <taxon>Eukaryota</taxon>
        <taxon>Fungi</taxon>
        <taxon>Dikarya</taxon>
        <taxon>Ascomycota</taxon>
        <taxon>Pezizomycotina</taxon>
        <taxon>Dothideomycetes</taxon>
        <taxon>Dothideomycetidae</taxon>
        <taxon>Myriangiales</taxon>
        <taxon>Myriangiaceae</taxon>
        <taxon>Myriangium</taxon>
    </lineage>
</organism>
<evidence type="ECO:0000256" key="1">
    <source>
        <dbReference type="ARBA" id="ARBA00022553"/>
    </source>
</evidence>
<dbReference type="EMBL" id="ML996089">
    <property type="protein sequence ID" value="KAF2150694.1"/>
    <property type="molecule type" value="Genomic_DNA"/>
</dbReference>
<feature type="region of interest" description="Disordered" evidence="4">
    <location>
        <begin position="373"/>
        <end position="401"/>
    </location>
</feature>
<dbReference type="OrthoDB" id="2537459at2759"/>
<accession>A0A9P4J1H8</accession>